<organism evidence="1 2">
    <name type="scientific">Solanum tuberosum</name>
    <name type="common">Potato</name>
    <dbReference type="NCBI Taxonomy" id="4113"/>
    <lineage>
        <taxon>Eukaryota</taxon>
        <taxon>Viridiplantae</taxon>
        <taxon>Streptophyta</taxon>
        <taxon>Embryophyta</taxon>
        <taxon>Tracheophyta</taxon>
        <taxon>Spermatophyta</taxon>
        <taxon>Magnoliopsida</taxon>
        <taxon>eudicotyledons</taxon>
        <taxon>Gunneridae</taxon>
        <taxon>Pentapetalae</taxon>
        <taxon>asterids</taxon>
        <taxon>lamiids</taxon>
        <taxon>Solanales</taxon>
        <taxon>Solanaceae</taxon>
        <taxon>Solanoideae</taxon>
        <taxon>Solaneae</taxon>
        <taxon>Solanum</taxon>
    </lineage>
</organism>
<proteinExistence type="predicted"/>
<keyword evidence="2" id="KW-1185">Reference proteome</keyword>
<dbReference type="AlphaFoldDB" id="M1DKD1"/>
<protein>
    <submittedName>
        <fullName evidence="1">Integrase core domain containing protein</fullName>
    </submittedName>
</protein>
<accession>M1DKD1</accession>
<reference evidence="1" key="2">
    <citation type="submission" date="2015-06" db="UniProtKB">
        <authorList>
            <consortium name="EnsemblPlants"/>
        </authorList>
    </citation>
    <scope>IDENTIFICATION</scope>
    <source>
        <strain evidence="1">DM1-3 516 R44</strain>
    </source>
</reference>
<dbReference type="PaxDb" id="4113-PGSC0003DMT400090428"/>
<reference evidence="2" key="1">
    <citation type="journal article" date="2011" name="Nature">
        <title>Genome sequence and analysis of the tuber crop potato.</title>
        <authorList>
            <consortium name="The Potato Genome Sequencing Consortium"/>
        </authorList>
    </citation>
    <scope>NUCLEOTIDE SEQUENCE [LARGE SCALE GENOMIC DNA]</scope>
    <source>
        <strain evidence="2">cv. DM1-3 516 R44</strain>
    </source>
</reference>
<evidence type="ECO:0000313" key="2">
    <source>
        <dbReference type="Proteomes" id="UP000011115"/>
    </source>
</evidence>
<dbReference type="EnsemblPlants" id="PGSC0003DMT400090428">
    <property type="protein sequence ID" value="PGSC0003DMT400090428"/>
    <property type="gene ID" value="PGSC0003DMG400039999"/>
</dbReference>
<dbReference type="HOGENOM" id="CLU_028647_7_1_1"/>
<dbReference type="InParanoid" id="M1DKD1"/>
<name>M1DKD1_SOLTU</name>
<dbReference type="Proteomes" id="UP000011115">
    <property type="component" value="Unassembled WGS sequence"/>
</dbReference>
<evidence type="ECO:0000313" key="1">
    <source>
        <dbReference type="EnsemblPlants" id="PGSC0003DMT400090428"/>
    </source>
</evidence>
<sequence length="115" mass="13033">MQHSIKESETHKEQMIDRKIQEVHKRLDAFQLSVLERPAPTIDVTTFQTELASLRADIDALLSPTETVTEVEPVVEEDEVVMTALFGDIMPPLDPSYVAGKRHYSDHTSNTEEAR</sequence>
<dbReference type="Gramene" id="PGSC0003DMT400090428">
    <property type="protein sequence ID" value="PGSC0003DMT400090428"/>
    <property type="gene ID" value="PGSC0003DMG400039999"/>
</dbReference>